<evidence type="ECO:0000256" key="8">
    <source>
        <dbReference type="ARBA" id="ARBA00023098"/>
    </source>
</evidence>
<proteinExistence type="predicted"/>
<dbReference type="SMART" id="SM00155">
    <property type="entry name" value="PLDc"/>
    <property type="match status" value="2"/>
</dbReference>
<dbReference type="eggNOG" id="KOG1329">
    <property type="taxonomic scope" value="Eukaryota"/>
</dbReference>
<sequence>MQMVGTLYTHHQKCVLVDTPASETTRRITAFLGGLDLAAGRYDTPSHRLFDDLHTVFSGDVYNPSLSTEAAAGGPRQPWHDMHCRVDGPAAYDVLENFEQRWRKATRVKRHWKDDSLLKLDRISWILSPSAAGAGEEDDRHLYALPEGDPECWHTQVFRSVDSGAGNLVPMEIALKVASKIAAGERFAVYIVIPMWPEGNPNSGPVQEILFWQRQTMQTMYEVIAAAIRDSPAIAAGAAYPQDYLNFYCLGKREAAATATRSPDGGGAASSAAALARWHRRFMIYVHSKGMIVDDDYVIIGSANINQRSLAGSRDTEIAVGAYQPHHRHRHRRGGGKVYGYRLSLWEEHLGDGVGRWPEMSSPESKACVDRVNEIADENWRRYTDDERVVELEGHLMRYPVAVDRDGKAEAAAGGSAAADVADHPPRMTTVSKHYFGGASSERDHDLRVDIIENIEEDYGMFVWPCSVILAEYVWQNKSRFTGSRVVELGAGTSLPGLVAAKVGADVTLTDIAHNTEVLNNIRQVCSLNNVNCTVLGLTWGEWDEPIFDLHPDVILGADVFYDSAKFDDLFATVTFLLENSPGAVFITTYHNRSGHHLIEFLMVKWGLKCLKLLDGFSFLPLCKAASLQGNIQLVEIALDKENPTCSLAEQEIL</sequence>
<keyword evidence="7" id="KW-0442">Lipid degradation</keyword>
<dbReference type="InterPro" id="IPR015679">
    <property type="entry name" value="PLipase_D_fam"/>
</dbReference>
<dbReference type="AlphaFoldDB" id="A0A0D9VBG1"/>
<dbReference type="SUPFAM" id="SSF53335">
    <property type="entry name" value="S-adenosyl-L-methionine-dependent methyltransferases"/>
    <property type="match status" value="1"/>
</dbReference>
<evidence type="ECO:0000256" key="3">
    <source>
        <dbReference type="ARBA" id="ARBA00022723"/>
    </source>
</evidence>
<evidence type="ECO:0000259" key="9">
    <source>
        <dbReference type="PROSITE" id="PS50035"/>
    </source>
</evidence>
<name>A0A0D9VBG1_9ORYZ</name>
<dbReference type="InterPro" id="IPR024632">
    <property type="entry name" value="PLipase_D_C"/>
</dbReference>
<evidence type="ECO:0000256" key="6">
    <source>
        <dbReference type="ARBA" id="ARBA00022837"/>
    </source>
</evidence>
<keyword evidence="5" id="KW-0378">Hydrolase</keyword>
<organism evidence="10 11">
    <name type="scientific">Leersia perrieri</name>
    <dbReference type="NCBI Taxonomy" id="77586"/>
    <lineage>
        <taxon>Eukaryota</taxon>
        <taxon>Viridiplantae</taxon>
        <taxon>Streptophyta</taxon>
        <taxon>Embryophyta</taxon>
        <taxon>Tracheophyta</taxon>
        <taxon>Spermatophyta</taxon>
        <taxon>Magnoliopsida</taxon>
        <taxon>Liliopsida</taxon>
        <taxon>Poales</taxon>
        <taxon>Poaceae</taxon>
        <taxon>BOP clade</taxon>
        <taxon>Oryzoideae</taxon>
        <taxon>Oryzeae</taxon>
        <taxon>Oryzinae</taxon>
        <taxon>Leersia</taxon>
    </lineage>
</organism>
<accession>A0A0D9VBG1</accession>
<dbReference type="Gene3D" id="3.40.50.150">
    <property type="entry name" value="Vaccinia Virus protein VP39"/>
    <property type="match status" value="1"/>
</dbReference>
<keyword evidence="11" id="KW-1185">Reference proteome</keyword>
<dbReference type="STRING" id="77586.A0A0D9VBG1"/>
<feature type="domain" description="PLD phosphodiesterase" evidence="9">
    <location>
        <begin position="282"/>
        <end position="309"/>
    </location>
</feature>
<dbReference type="GO" id="GO:0005886">
    <property type="term" value="C:plasma membrane"/>
    <property type="evidence" value="ECO:0007669"/>
    <property type="project" value="TreeGrafter"/>
</dbReference>
<dbReference type="InterPro" id="IPR001736">
    <property type="entry name" value="PLipase_D/transphosphatidylase"/>
</dbReference>
<reference evidence="10" key="3">
    <citation type="submission" date="2015-04" db="UniProtKB">
        <authorList>
            <consortium name="EnsemblPlants"/>
        </authorList>
    </citation>
    <scope>IDENTIFICATION</scope>
</reference>
<dbReference type="PANTHER" id="PTHR18896:SF70">
    <property type="entry name" value="OS02G0120200 PROTEIN"/>
    <property type="match status" value="1"/>
</dbReference>
<evidence type="ECO:0000256" key="1">
    <source>
        <dbReference type="ARBA" id="ARBA00000798"/>
    </source>
</evidence>
<reference evidence="10 11" key="1">
    <citation type="submission" date="2012-08" db="EMBL/GenBank/DDBJ databases">
        <title>Oryza genome evolution.</title>
        <authorList>
            <person name="Wing R.A."/>
        </authorList>
    </citation>
    <scope>NUCLEOTIDE SEQUENCE</scope>
</reference>
<dbReference type="Gramene" id="LPERR02G01300.1">
    <property type="protein sequence ID" value="LPERR02G01300.1"/>
    <property type="gene ID" value="LPERR02G01300"/>
</dbReference>
<dbReference type="Pfam" id="PF00614">
    <property type="entry name" value="PLDc"/>
    <property type="match status" value="1"/>
</dbReference>
<dbReference type="PANTHER" id="PTHR18896">
    <property type="entry name" value="PHOSPHOLIPASE D"/>
    <property type="match status" value="1"/>
</dbReference>
<dbReference type="Gene3D" id="3.30.870.10">
    <property type="entry name" value="Endonuclease Chain A"/>
    <property type="match status" value="2"/>
</dbReference>
<dbReference type="CDD" id="cd02440">
    <property type="entry name" value="AdoMet_MTases"/>
    <property type="match status" value="1"/>
</dbReference>
<evidence type="ECO:0000256" key="2">
    <source>
        <dbReference type="ARBA" id="ARBA00012027"/>
    </source>
</evidence>
<feature type="domain" description="PLD phosphodiesterase" evidence="9">
    <location>
        <begin position="6"/>
        <end position="41"/>
    </location>
</feature>
<comment type="catalytic activity">
    <reaction evidence="1">
        <text>a 1,2-diacyl-sn-glycero-3-phosphocholine + H2O = a 1,2-diacyl-sn-glycero-3-phosphate + choline + H(+)</text>
        <dbReference type="Rhea" id="RHEA:14445"/>
        <dbReference type="ChEBI" id="CHEBI:15354"/>
        <dbReference type="ChEBI" id="CHEBI:15377"/>
        <dbReference type="ChEBI" id="CHEBI:15378"/>
        <dbReference type="ChEBI" id="CHEBI:57643"/>
        <dbReference type="ChEBI" id="CHEBI:58608"/>
        <dbReference type="EC" id="3.1.4.4"/>
    </reaction>
</comment>
<dbReference type="Proteomes" id="UP000032180">
    <property type="component" value="Chromosome 2"/>
</dbReference>
<dbReference type="PROSITE" id="PS50035">
    <property type="entry name" value="PLD"/>
    <property type="match status" value="2"/>
</dbReference>
<protein>
    <recommendedName>
        <fullName evidence="2">phospholipase D</fullName>
        <ecNumber evidence="2">3.1.4.4</ecNumber>
    </recommendedName>
</protein>
<dbReference type="Pfam" id="PF12357">
    <property type="entry name" value="PLD_C"/>
    <property type="match status" value="1"/>
</dbReference>
<evidence type="ECO:0000256" key="4">
    <source>
        <dbReference type="ARBA" id="ARBA00022737"/>
    </source>
</evidence>
<evidence type="ECO:0000313" key="10">
    <source>
        <dbReference type="EnsemblPlants" id="LPERR02G01300.1"/>
    </source>
</evidence>
<keyword evidence="4" id="KW-0677">Repeat</keyword>
<keyword evidence="6" id="KW-0106">Calcium</keyword>
<dbReference type="SUPFAM" id="SSF56024">
    <property type="entry name" value="Phospholipase D/nuclease"/>
    <property type="match status" value="2"/>
</dbReference>
<dbReference type="InterPro" id="IPR029063">
    <property type="entry name" value="SAM-dependent_MTases_sf"/>
</dbReference>
<dbReference type="Pfam" id="PF10294">
    <property type="entry name" value="Methyltransf_16"/>
    <property type="match status" value="1"/>
</dbReference>
<dbReference type="eggNOG" id="KOG2793">
    <property type="taxonomic scope" value="Eukaryota"/>
</dbReference>
<dbReference type="GO" id="GO:0004630">
    <property type="term" value="F:phospholipase D activity"/>
    <property type="evidence" value="ECO:0007669"/>
    <property type="project" value="UniProtKB-EC"/>
</dbReference>
<reference evidence="11" key="2">
    <citation type="submission" date="2013-12" db="EMBL/GenBank/DDBJ databases">
        <authorList>
            <person name="Yu Y."/>
            <person name="Lee S."/>
            <person name="de Baynast K."/>
            <person name="Wissotski M."/>
            <person name="Liu L."/>
            <person name="Talag J."/>
            <person name="Goicoechea J."/>
            <person name="Angelova A."/>
            <person name="Jetty R."/>
            <person name="Kudrna D."/>
            <person name="Golser W."/>
            <person name="Rivera L."/>
            <person name="Zhang J."/>
            <person name="Wing R."/>
        </authorList>
    </citation>
    <scope>NUCLEOTIDE SEQUENCE</scope>
</reference>
<dbReference type="InterPro" id="IPR019410">
    <property type="entry name" value="Methyltransf_16"/>
</dbReference>
<evidence type="ECO:0000256" key="7">
    <source>
        <dbReference type="ARBA" id="ARBA00022963"/>
    </source>
</evidence>
<keyword evidence="8" id="KW-0443">Lipid metabolism</keyword>
<dbReference type="GO" id="GO:0046872">
    <property type="term" value="F:metal ion binding"/>
    <property type="evidence" value="ECO:0007669"/>
    <property type="project" value="UniProtKB-KW"/>
</dbReference>
<dbReference type="EC" id="3.1.4.4" evidence="2"/>
<dbReference type="HOGENOM" id="CLU_419430_0_0_1"/>
<evidence type="ECO:0000313" key="11">
    <source>
        <dbReference type="Proteomes" id="UP000032180"/>
    </source>
</evidence>
<dbReference type="EnsemblPlants" id="LPERR02G01300.1">
    <property type="protein sequence ID" value="LPERR02G01300.1"/>
    <property type="gene ID" value="LPERR02G01300"/>
</dbReference>
<evidence type="ECO:0000256" key="5">
    <source>
        <dbReference type="ARBA" id="ARBA00022801"/>
    </source>
</evidence>
<keyword evidence="3" id="KW-0479">Metal-binding</keyword>
<dbReference type="GO" id="GO:0009395">
    <property type="term" value="P:phospholipid catabolic process"/>
    <property type="evidence" value="ECO:0007669"/>
    <property type="project" value="TreeGrafter"/>
</dbReference>